<feature type="chain" id="PRO_5044709091" evidence="2">
    <location>
        <begin position="23"/>
        <end position="426"/>
    </location>
</feature>
<evidence type="ECO:0000256" key="2">
    <source>
        <dbReference type="SAM" id="SignalP"/>
    </source>
</evidence>
<feature type="region of interest" description="Disordered" evidence="1">
    <location>
        <begin position="127"/>
        <end position="177"/>
    </location>
</feature>
<dbReference type="GeneID" id="107263504"/>
<organism evidence="3 6">
    <name type="scientific">Cephus cinctus</name>
    <name type="common">Wheat stem sawfly</name>
    <dbReference type="NCBI Taxonomy" id="211228"/>
    <lineage>
        <taxon>Eukaryota</taxon>
        <taxon>Metazoa</taxon>
        <taxon>Ecdysozoa</taxon>
        <taxon>Arthropoda</taxon>
        <taxon>Hexapoda</taxon>
        <taxon>Insecta</taxon>
        <taxon>Pterygota</taxon>
        <taxon>Neoptera</taxon>
        <taxon>Endopterygota</taxon>
        <taxon>Hymenoptera</taxon>
        <taxon>Cephoidea</taxon>
        <taxon>Cephidae</taxon>
        <taxon>Cephus</taxon>
    </lineage>
</organism>
<name>A0AAJ7R911_CEPCN</name>
<keyword evidence="2" id="KW-0732">Signal</keyword>
<evidence type="ECO:0000313" key="3">
    <source>
        <dbReference type="Proteomes" id="UP000694920"/>
    </source>
</evidence>
<dbReference type="RefSeq" id="XP_015586278.1">
    <property type="nucleotide sequence ID" value="XM_015730792.2"/>
</dbReference>
<dbReference type="RefSeq" id="XP_024936580.1">
    <property type="nucleotide sequence ID" value="XM_025080812.1"/>
</dbReference>
<evidence type="ECO:0000256" key="1">
    <source>
        <dbReference type="SAM" id="MobiDB-lite"/>
    </source>
</evidence>
<dbReference type="KEGG" id="ccin:107263504"/>
<evidence type="ECO:0000313" key="6">
    <source>
        <dbReference type="RefSeq" id="XP_024936580.1"/>
    </source>
</evidence>
<feature type="compositionally biased region" description="Polar residues" evidence="1">
    <location>
        <begin position="191"/>
        <end position="210"/>
    </location>
</feature>
<dbReference type="AlphaFoldDB" id="A0AAJ7R911"/>
<keyword evidence="3" id="KW-1185">Reference proteome</keyword>
<protein>
    <submittedName>
        <fullName evidence="4 5">Uncharacterized protein LOC107263504 isoform X1</fullName>
    </submittedName>
</protein>
<sequence>MKCQMKLKLIQILPLMLALTYAHPLDRSTRNVEHSSFIETPHNCLHIPIDLHPCNDDEIADEIRGKIEAFVSRATSEKVTVIYKLVGCLPSSVPFKLPICKEEDTLRRDLEVRTLYSYKPRYPSFAKPISGTTSTTIRPAEDSISSKSKNEEKLTEEVKAEENPQDESLDISTPKRKSVINNAGMAKAYTSGGTVESNPISGEEQSTNENGRVLKKIPETENFNSIMDIESLITEKLADVYYHAGKNDIQADERVKETIEAKEQKPFKVYVVEMEFPYTKAIPYDPEKLEIAKIGSEFPYSKAIPFDSKKLQVAGQGTEFPYTKAIPFNPEKLYVPKRGIEFPYDKAISYDQRNLKVAKQGSEFPYHMAIPYDSRNLHVPGRGLEFPHAEAIPYDPSILKMAESEYNFVYHKATPYDSEKMYVYTR</sequence>
<feature type="compositionally biased region" description="Polar residues" evidence="1">
    <location>
        <begin position="130"/>
        <end position="147"/>
    </location>
</feature>
<proteinExistence type="predicted"/>
<dbReference type="Proteomes" id="UP000694920">
    <property type="component" value="Unplaced"/>
</dbReference>
<feature type="signal peptide" evidence="2">
    <location>
        <begin position="1"/>
        <end position="22"/>
    </location>
</feature>
<evidence type="ECO:0000313" key="4">
    <source>
        <dbReference type="RefSeq" id="XP_015586275.1"/>
    </source>
</evidence>
<gene>
    <name evidence="4 5 6" type="primary">LOC107263504</name>
</gene>
<dbReference type="RefSeq" id="XP_015586275.1">
    <property type="nucleotide sequence ID" value="XM_015730789.2"/>
</dbReference>
<accession>A0AAJ7R911</accession>
<feature type="compositionally biased region" description="Basic and acidic residues" evidence="1">
    <location>
        <begin position="148"/>
        <end position="162"/>
    </location>
</feature>
<reference evidence="4 5" key="1">
    <citation type="submission" date="2025-04" db="UniProtKB">
        <authorList>
            <consortium name="RefSeq"/>
        </authorList>
    </citation>
    <scope>IDENTIFICATION</scope>
</reference>
<evidence type="ECO:0000313" key="5">
    <source>
        <dbReference type="RefSeq" id="XP_015586278.1"/>
    </source>
</evidence>
<feature type="region of interest" description="Disordered" evidence="1">
    <location>
        <begin position="189"/>
        <end position="210"/>
    </location>
</feature>